<proteinExistence type="predicted"/>
<keyword evidence="4" id="KW-1185">Reference proteome</keyword>
<sequence>MAYTFDLDPVSAERIEELESKLRDQQNEVTRMSRVESKLQEELTRLKAELEAAQVVSFIQLEATGANGLSWLCWKGTESDDFKVTGANSVVKVRRPGVYRVVAFVSCLSSNYRHTVDLLKKGISIQSAWCNNARGHYTTTPLGLTTRLLAGDVLSVKCHATTSGTSYLSIERLGN</sequence>
<protein>
    <recommendedName>
        <fullName evidence="5">C1q domain-containing protein</fullName>
    </recommendedName>
</protein>
<evidence type="ECO:0000313" key="4">
    <source>
        <dbReference type="Proteomes" id="UP000251314"/>
    </source>
</evidence>
<dbReference type="VEuPathDB" id="FungiDB:PC110_g2556"/>
<evidence type="ECO:0000313" key="2">
    <source>
        <dbReference type="EMBL" id="KAG3223541.1"/>
    </source>
</evidence>
<keyword evidence="1" id="KW-0175">Coiled coil</keyword>
<evidence type="ECO:0008006" key="5">
    <source>
        <dbReference type="Google" id="ProtNLM"/>
    </source>
</evidence>
<comment type="caution">
    <text evidence="3">The sequence shown here is derived from an EMBL/GenBank/DDBJ whole genome shotgun (WGS) entry which is preliminary data.</text>
</comment>
<dbReference type="EMBL" id="MJFZ01000034">
    <property type="protein sequence ID" value="RAW41205.1"/>
    <property type="molecule type" value="Genomic_DNA"/>
</dbReference>
<gene>
    <name evidence="3" type="ORF">PC110_g2556</name>
    <name evidence="2" type="ORF">PC129_g5781</name>
</gene>
<feature type="coiled-coil region" evidence="1">
    <location>
        <begin position="15"/>
        <end position="56"/>
    </location>
</feature>
<evidence type="ECO:0000313" key="3">
    <source>
        <dbReference type="EMBL" id="RAW41205.1"/>
    </source>
</evidence>
<dbReference type="Proteomes" id="UP000251314">
    <property type="component" value="Unassembled WGS sequence"/>
</dbReference>
<dbReference type="EMBL" id="RCMV01000141">
    <property type="protein sequence ID" value="KAG3223541.1"/>
    <property type="molecule type" value="Genomic_DNA"/>
</dbReference>
<accession>A0A329SX95</accession>
<reference evidence="2" key="2">
    <citation type="submission" date="2018-05" db="EMBL/GenBank/DDBJ databases">
        <title>Effector identification in a new, highly contiguous assembly of the strawberry crown rot pathogen Phytophthora cactorum.</title>
        <authorList>
            <person name="Armitage A.D."/>
            <person name="Nellist C.F."/>
            <person name="Bates H."/>
            <person name="Vickerstaff R.J."/>
            <person name="Harrison R.J."/>
        </authorList>
    </citation>
    <scope>NUCLEOTIDE SEQUENCE</scope>
    <source>
        <strain evidence="2">P421</strain>
    </source>
</reference>
<dbReference type="Gene3D" id="2.60.120.40">
    <property type="match status" value="1"/>
</dbReference>
<dbReference type="InterPro" id="IPR008983">
    <property type="entry name" value="Tumour_necrosis_fac-like_dom"/>
</dbReference>
<dbReference type="Proteomes" id="UP000760860">
    <property type="component" value="Unassembled WGS sequence"/>
</dbReference>
<dbReference type="AlphaFoldDB" id="A0A329SX95"/>
<name>A0A329SX95_9STRA</name>
<evidence type="ECO:0000256" key="1">
    <source>
        <dbReference type="SAM" id="Coils"/>
    </source>
</evidence>
<dbReference type="OrthoDB" id="129045at2759"/>
<organism evidence="3 4">
    <name type="scientific">Phytophthora cactorum</name>
    <dbReference type="NCBI Taxonomy" id="29920"/>
    <lineage>
        <taxon>Eukaryota</taxon>
        <taxon>Sar</taxon>
        <taxon>Stramenopiles</taxon>
        <taxon>Oomycota</taxon>
        <taxon>Peronosporomycetes</taxon>
        <taxon>Peronosporales</taxon>
        <taxon>Peronosporaceae</taxon>
        <taxon>Phytophthora</taxon>
    </lineage>
</organism>
<dbReference type="SUPFAM" id="SSF49842">
    <property type="entry name" value="TNF-like"/>
    <property type="match status" value="1"/>
</dbReference>
<reference evidence="3 4" key="1">
    <citation type="submission" date="2018-01" db="EMBL/GenBank/DDBJ databases">
        <title>Draft genome of the strawberry crown rot pathogen Phytophthora cactorum.</title>
        <authorList>
            <person name="Armitage A.D."/>
            <person name="Lysoe E."/>
            <person name="Nellist C.F."/>
            <person name="Harrison R.J."/>
            <person name="Brurberg M.B."/>
        </authorList>
    </citation>
    <scope>NUCLEOTIDE SEQUENCE [LARGE SCALE GENOMIC DNA]</scope>
    <source>
        <strain evidence="3 4">10300</strain>
    </source>
</reference>